<reference evidence="1" key="1">
    <citation type="submission" date="2022-02" db="EMBL/GenBank/DDBJ databases">
        <title>Plant Genome Project.</title>
        <authorList>
            <person name="Zhang R.-G."/>
        </authorList>
    </citation>
    <scope>NUCLEOTIDE SEQUENCE</scope>
    <source>
        <strain evidence="1">AT1</strain>
    </source>
</reference>
<protein>
    <submittedName>
        <fullName evidence="1">Uncharacterized protein</fullName>
    </submittedName>
</protein>
<sequence>MEILRRKHVHRGPYNWEEEKNWFLLHSKGKTLKKSVLKISSAAAVYGIWCERNLRIFQQKSLAAAFLGSKACKNIRDAMLAWRNIRSTQENKVLCRTWGVPLSILRPSTAVG</sequence>
<gene>
    <name evidence="1" type="ORF">RHMOL_Rhmol10G0099500</name>
</gene>
<organism evidence="1 2">
    <name type="scientific">Rhododendron molle</name>
    <name type="common">Chinese azalea</name>
    <name type="synonym">Azalea mollis</name>
    <dbReference type="NCBI Taxonomy" id="49168"/>
    <lineage>
        <taxon>Eukaryota</taxon>
        <taxon>Viridiplantae</taxon>
        <taxon>Streptophyta</taxon>
        <taxon>Embryophyta</taxon>
        <taxon>Tracheophyta</taxon>
        <taxon>Spermatophyta</taxon>
        <taxon>Magnoliopsida</taxon>
        <taxon>eudicotyledons</taxon>
        <taxon>Gunneridae</taxon>
        <taxon>Pentapetalae</taxon>
        <taxon>asterids</taxon>
        <taxon>Ericales</taxon>
        <taxon>Ericaceae</taxon>
        <taxon>Ericoideae</taxon>
        <taxon>Rhodoreae</taxon>
        <taxon>Rhododendron</taxon>
    </lineage>
</organism>
<accession>A0ACC0M1Z8</accession>
<evidence type="ECO:0000313" key="2">
    <source>
        <dbReference type="Proteomes" id="UP001062846"/>
    </source>
</evidence>
<evidence type="ECO:0000313" key="1">
    <source>
        <dbReference type="EMBL" id="KAI8534561.1"/>
    </source>
</evidence>
<keyword evidence="2" id="KW-1185">Reference proteome</keyword>
<comment type="caution">
    <text evidence="1">The sequence shown here is derived from an EMBL/GenBank/DDBJ whole genome shotgun (WGS) entry which is preliminary data.</text>
</comment>
<dbReference type="Proteomes" id="UP001062846">
    <property type="component" value="Chromosome 10"/>
</dbReference>
<dbReference type="EMBL" id="CM046397">
    <property type="protein sequence ID" value="KAI8534561.1"/>
    <property type="molecule type" value="Genomic_DNA"/>
</dbReference>
<proteinExistence type="predicted"/>
<name>A0ACC0M1Z8_RHOML</name>